<dbReference type="CDD" id="cd00377">
    <property type="entry name" value="ICL_PEPM"/>
    <property type="match status" value="1"/>
</dbReference>
<evidence type="ECO:0000313" key="2">
    <source>
        <dbReference type="EMBL" id="MBY8881442.1"/>
    </source>
</evidence>
<proteinExistence type="inferred from homology"/>
<dbReference type="GO" id="GO:0016829">
    <property type="term" value="F:lyase activity"/>
    <property type="evidence" value="ECO:0007669"/>
    <property type="project" value="UniProtKB-KW"/>
</dbReference>
<dbReference type="RefSeq" id="WP_222967356.1">
    <property type="nucleotide sequence ID" value="NZ_JAINZZ010000048.1"/>
</dbReference>
<accession>A0ABS7QE89</accession>
<keyword evidence="3" id="KW-1185">Reference proteome</keyword>
<comment type="similarity">
    <text evidence="1">Belongs to the isocitrate lyase/PEP mutase superfamily. PEP mutase family.</text>
</comment>
<protein>
    <submittedName>
        <fullName evidence="2">Isocitrate lyase/phosphoenolpyruvate mutase family protein</fullName>
    </submittedName>
</protein>
<keyword evidence="2" id="KW-0456">Lyase</keyword>
<organism evidence="2 3">
    <name type="scientific">Actinacidiphila acidipaludis</name>
    <dbReference type="NCBI Taxonomy" id="2873382"/>
    <lineage>
        <taxon>Bacteria</taxon>
        <taxon>Bacillati</taxon>
        <taxon>Actinomycetota</taxon>
        <taxon>Actinomycetes</taxon>
        <taxon>Kitasatosporales</taxon>
        <taxon>Streptomycetaceae</taxon>
        <taxon>Actinacidiphila</taxon>
    </lineage>
</organism>
<dbReference type="Gene3D" id="3.20.20.60">
    <property type="entry name" value="Phosphoenolpyruvate-binding domains"/>
    <property type="match status" value="1"/>
</dbReference>
<evidence type="ECO:0000256" key="1">
    <source>
        <dbReference type="ARBA" id="ARBA00038455"/>
    </source>
</evidence>
<dbReference type="SUPFAM" id="SSF51621">
    <property type="entry name" value="Phosphoenolpyruvate/pyruvate domain"/>
    <property type="match status" value="1"/>
</dbReference>
<gene>
    <name evidence="2" type="ORF">K7862_27945</name>
</gene>
<dbReference type="InterPro" id="IPR040442">
    <property type="entry name" value="Pyrv_kinase-like_dom_sf"/>
</dbReference>
<dbReference type="Proteomes" id="UP000778578">
    <property type="component" value="Unassembled WGS sequence"/>
</dbReference>
<dbReference type="EMBL" id="JAINZZ010000048">
    <property type="protein sequence ID" value="MBY8881442.1"/>
    <property type="molecule type" value="Genomic_DNA"/>
</dbReference>
<dbReference type="InterPro" id="IPR039556">
    <property type="entry name" value="ICL/PEPM"/>
</dbReference>
<reference evidence="2 3" key="1">
    <citation type="submission" date="2021-08" db="EMBL/GenBank/DDBJ databases">
        <title>WGS of actinomycetes from Thailand.</title>
        <authorList>
            <person name="Thawai C."/>
        </authorList>
    </citation>
    <scope>NUCLEOTIDE SEQUENCE [LARGE SCALE GENOMIC DNA]</scope>
    <source>
        <strain evidence="2 3">PLK6-54</strain>
    </source>
</reference>
<sequence length="288" mass="30436">MTLMTGKATALRTTLADGAGPLLVAGAHDGLTAVLAEQAGFGAVWASSFEISAAAALPDASLLGMGEYLTATRQMNDAVTVPVIADCDTGFGNNLNVVHAVQQYEAAGVAAVCFEDKHFPKLNSFAGQGQDLVSAEEFAGKIEAAKKAQRDPDFVVIARTETLIAGGTVDQALERSHAYADAGADALLIHSKDRTPERVVEFLRRWDRRLPAVVVPTTYFDWSAAAAWEAGAAVVIFANQGLRATVTATRSTLDHIVNNGSSAELEGSIASVKEIFGIQKLDQWLAYE</sequence>
<dbReference type="Pfam" id="PF13714">
    <property type="entry name" value="PEP_mutase"/>
    <property type="match status" value="1"/>
</dbReference>
<comment type="caution">
    <text evidence="2">The sequence shown here is derived from an EMBL/GenBank/DDBJ whole genome shotgun (WGS) entry which is preliminary data.</text>
</comment>
<dbReference type="InterPro" id="IPR015813">
    <property type="entry name" value="Pyrv/PenolPyrv_kinase-like_dom"/>
</dbReference>
<dbReference type="PANTHER" id="PTHR42905">
    <property type="entry name" value="PHOSPHOENOLPYRUVATE CARBOXYLASE"/>
    <property type="match status" value="1"/>
</dbReference>
<name>A0ABS7QE89_9ACTN</name>
<dbReference type="PANTHER" id="PTHR42905:SF7">
    <property type="entry name" value="PHOSPHOENOLPYRUVATE PHOSPHOMUTASE"/>
    <property type="match status" value="1"/>
</dbReference>
<evidence type="ECO:0000313" key="3">
    <source>
        <dbReference type="Proteomes" id="UP000778578"/>
    </source>
</evidence>